<name>A0A395J8F7_9HELO</name>
<keyword evidence="10" id="KW-1185">Reference proteome</keyword>
<gene>
    <name evidence="9" type="ORF">DID88_007438</name>
</gene>
<comment type="function">
    <text evidence="7">Thiol-specific peroxidase that catalyzes the reduction of hydrogen peroxide and organic hydroperoxides to water and alcohols, respectively. Plays a role in cell protection against oxidative stress by detoxifying peroxides.</text>
</comment>
<dbReference type="SUPFAM" id="SSF52833">
    <property type="entry name" value="Thioredoxin-like"/>
    <property type="match status" value="1"/>
</dbReference>
<sequence>MRFDPSLFHSIISLSICQFPFHSTVLYLSYYQTQSTSIQFNSYHRIYQIAIMVKVGDSIPTVELAEGNPGQKVNIAAEIGEGSGIIIGVPAAFSPTCSDSHVPGFILHPKLESAGKVFVVSVNDAFVTNAWGKSLDPEKKSGIRFLGDQDGSFTRAWDLEFDAAPLLGTNRSKRYAIVIEGGKVKSVNVEPDNIGHTDSWRVRRGIMIEMMMNNNLYDRHD</sequence>
<dbReference type="Pfam" id="PF08534">
    <property type="entry name" value="Redoxin"/>
    <property type="match status" value="1"/>
</dbReference>
<dbReference type="GO" id="GO:0005739">
    <property type="term" value="C:mitochondrion"/>
    <property type="evidence" value="ECO:0007669"/>
    <property type="project" value="TreeGrafter"/>
</dbReference>
<dbReference type="PANTHER" id="PTHR10430">
    <property type="entry name" value="PEROXIREDOXIN"/>
    <property type="match status" value="1"/>
</dbReference>
<keyword evidence="5 7" id="KW-0676">Redox-active center</keyword>
<dbReference type="InterPro" id="IPR037944">
    <property type="entry name" value="PRX5-like"/>
</dbReference>
<dbReference type="OrthoDB" id="1882547at2759"/>
<comment type="caution">
    <text evidence="9">The sequence shown here is derived from an EMBL/GenBank/DDBJ whole genome shotgun (WGS) entry which is preliminary data.</text>
</comment>
<accession>A0A395J8F7</accession>
<evidence type="ECO:0000256" key="7">
    <source>
        <dbReference type="RuleBase" id="RU366011"/>
    </source>
</evidence>
<protein>
    <recommendedName>
        <fullName evidence="8">Redoxin domain-containing protein</fullName>
    </recommendedName>
</protein>
<dbReference type="GO" id="GO:0045454">
    <property type="term" value="P:cell redox homeostasis"/>
    <property type="evidence" value="ECO:0007669"/>
    <property type="project" value="TreeGrafter"/>
</dbReference>
<reference evidence="9 10" key="1">
    <citation type="submission" date="2018-06" db="EMBL/GenBank/DDBJ databases">
        <title>Genome Sequence of the Brown Rot Fungal Pathogen Monilinia fructigena.</title>
        <authorList>
            <person name="Landi L."/>
            <person name="De Miccolis Angelini R.M."/>
            <person name="Pollastro S."/>
            <person name="Abate D."/>
            <person name="Faretra F."/>
            <person name="Romanazzi G."/>
        </authorList>
    </citation>
    <scope>NUCLEOTIDE SEQUENCE [LARGE SCALE GENOMIC DNA]</scope>
    <source>
        <strain evidence="9 10">Mfrg269</strain>
    </source>
</reference>
<evidence type="ECO:0000256" key="6">
    <source>
        <dbReference type="PIRSR" id="PIRSR637944-1"/>
    </source>
</evidence>
<feature type="active site" description="Cysteine sulfenic acid (-SOH) intermediate" evidence="6">
    <location>
        <position position="97"/>
    </location>
</feature>
<evidence type="ECO:0000256" key="4">
    <source>
        <dbReference type="ARBA" id="ARBA00023002"/>
    </source>
</evidence>
<dbReference type="InterPro" id="IPR013740">
    <property type="entry name" value="Redoxin"/>
</dbReference>
<evidence type="ECO:0000313" key="9">
    <source>
        <dbReference type="EMBL" id="RAL68740.1"/>
    </source>
</evidence>
<proteinExistence type="inferred from homology"/>
<dbReference type="Proteomes" id="UP000249056">
    <property type="component" value="Unassembled WGS sequence"/>
</dbReference>
<evidence type="ECO:0000313" key="10">
    <source>
        <dbReference type="Proteomes" id="UP000249056"/>
    </source>
</evidence>
<evidence type="ECO:0000256" key="1">
    <source>
        <dbReference type="ARBA" id="ARBA00010505"/>
    </source>
</evidence>
<dbReference type="GO" id="GO:0034599">
    <property type="term" value="P:cellular response to oxidative stress"/>
    <property type="evidence" value="ECO:0007669"/>
    <property type="project" value="InterPro"/>
</dbReference>
<keyword evidence="3 7" id="KW-0049">Antioxidant</keyword>
<comment type="similarity">
    <text evidence="1 7">Belongs to the peroxiredoxin family. Prx5 subfamily.</text>
</comment>
<dbReference type="Gene3D" id="3.40.30.10">
    <property type="entry name" value="Glutaredoxin"/>
    <property type="match status" value="1"/>
</dbReference>
<keyword evidence="4 7" id="KW-0560">Oxidoreductase</keyword>
<dbReference type="InterPro" id="IPR036249">
    <property type="entry name" value="Thioredoxin-like_sf"/>
</dbReference>
<dbReference type="GO" id="GO:0005829">
    <property type="term" value="C:cytosol"/>
    <property type="evidence" value="ECO:0007669"/>
    <property type="project" value="TreeGrafter"/>
</dbReference>
<evidence type="ECO:0000256" key="2">
    <source>
        <dbReference type="ARBA" id="ARBA00022559"/>
    </source>
</evidence>
<dbReference type="GO" id="GO:0008379">
    <property type="term" value="F:thioredoxin peroxidase activity"/>
    <property type="evidence" value="ECO:0007669"/>
    <property type="project" value="InterPro"/>
</dbReference>
<keyword evidence="2 7" id="KW-0575">Peroxidase</keyword>
<evidence type="ECO:0000256" key="3">
    <source>
        <dbReference type="ARBA" id="ARBA00022862"/>
    </source>
</evidence>
<dbReference type="FunFam" id="3.40.30.10:FF:000159">
    <property type="entry name" value="Peroxiredoxin"/>
    <property type="match status" value="1"/>
</dbReference>
<dbReference type="AlphaFoldDB" id="A0A395J8F7"/>
<dbReference type="CDD" id="cd03013">
    <property type="entry name" value="PRX5_like"/>
    <property type="match status" value="1"/>
</dbReference>
<evidence type="ECO:0000256" key="5">
    <source>
        <dbReference type="ARBA" id="ARBA00023284"/>
    </source>
</evidence>
<dbReference type="GO" id="GO:0005777">
    <property type="term" value="C:peroxisome"/>
    <property type="evidence" value="ECO:0007669"/>
    <property type="project" value="TreeGrafter"/>
</dbReference>
<feature type="domain" description="Redoxin" evidence="8">
    <location>
        <begin position="54"/>
        <end position="194"/>
    </location>
</feature>
<dbReference type="GO" id="GO:0042744">
    <property type="term" value="P:hydrogen peroxide catabolic process"/>
    <property type="evidence" value="ECO:0007669"/>
    <property type="project" value="TreeGrafter"/>
</dbReference>
<dbReference type="PANTHER" id="PTHR10430:SF39">
    <property type="entry name" value="PEROXISOMAL MEMBRANE ASSOCIATED PROTEIN 20"/>
    <property type="match status" value="1"/>
</dbReference>
<dbReference type="EMBL" id="QKRW01000001">
    <property type="protein sequence ID" value="RAL68740.1"/>
    <property type="molecule type" value="Genomic_DNA"/>
</dbReference>
<organism evidence="9 10">
    <name type="scientific">Monilinia fructigena</name>
    <dbReference type="NCBI Taxonomy" id="38457"/>
    <lineage>
        <taxon>Eukaryota</taxon>
        <taxon>Fungi</taxon>
        <taxon>Dikarya</taxon>
        <taxon>Ascomycota</taxon>
        <taxon>Pezizomycotina</taxon>
        <taxon>Leotiomycetes</taxon>
        <taxon>Helotiales</taxon>
        <taxon>Sclerotiniaceae</taxon>
        <taxon>Monilinia</taxon>
    </lineage>
</organism>
<evidence type="ECO:0000259" key="8">
    <source>
        <dbReference type="Pfam" id="PF08534"/>
    </source>
</evidence>